<accession>A0AAU7W267</accession>
<proteinExistence type="predicted"/>
<protein>
    <submittedName>
        <fullName evidence="1">Alpha/beta hydrolase-fold protein</fullName>
    </submittedName>
</protein>
<dbReference type="Gene3D" id="3.40.50.1820">
    <property type="entry name" value="alpha/beta hydrolase"/>
    <property type="match status" value="1"/>
</dbReference>
<dbReference type="InterPro" id="IPR029058">
    <property type="entry name" value="AB_hydrolase_fold"/>
</dbReference>
<dbReference type="InterPro" id="IPR050583">
    <property type="entry name" value="Mycobacterial_A85_antigen"/>
</dbReference>
<dbReference type="Pfam" id="PF00756">
    <property type="entry name" value="Esterase"/>
    <property type="match status" value="1"/>
</dbReference>
<dbReference type="EMBL" id="CP158357">
    <property type="protein sequence ID" value="XBX80556.1"/>
    <property type="molecule type" value="Genomic_DNA"/>
</dbReference>
<dbReference type="AlphaFoldDB" id="A0AAU7W267"/>
<sequence length="282" mass="30644">MAHTMPYVSLPVSQADVTYEYGPDSARRDGVQPGSIEQFSIDASDQFPGTSRQVWLHRPAGHSPSQESAVMFFNDGWWYLDPAEDVRAGIVLDNLAAARELPQMVGVFVDPGVLDVDGVPTKHRNAEYDAFDGRYATFLLEEVLPRVEQRCAVSADPRMRGICGGSSGGNAALTAAWTRPDGIGRVIALNASFAQMPGGNPFPTLIASEPRKSLRVLLHAAHRDLNWNSADDNWFAENLETAAALARAGYDFRLVTGDGGHSPNHGGVLLPDALRWLWSETS</sequence>
<dbReference type="PANTHER" id="PTHR48098:SF3">
    <property type="entry name" value="IRON(III) ENTEROBACTIN ESTERASE"/>
    <property type="match status" value="1"/>
</dbReference>
<reference evidence="1" key="1">
    <citation type="submission" date="2024-06" db="EMBL/GenBank/DDBJ databases">
        <title>Draft genome sequence of Microbacterium sp. strain A8/3-1, isolated from Oxytropis tragacanthoides Fisch. ex DC. Root nodules in the Altai region of Russia.</title>
        <authorList>
            <person name="Sazanova A."/>
            <person name="Guro P."/>
            <person name="Kuznetsova I."/>
            <person name="Belimov A."/>
            <person name="Safronova V."/>
        </authorList>
    </citation>
    <scope>NUCLEOTIDE SEQUENCE</scope>
    <source>
        <strain evidence="1">A8/3-1</strain>
    </source>
</reference>
<keyword evidence="1" id="KW-0378">Hydrolase</keyword>
<dbReference type="SUPFAM" id="SSF53474">
    <property type="entry name" value="alpha/beta-Hydrolases"/>
    <property type="match status" value="1"/>
</dbReference>
<dbReference type="PANTHER" id="PTHR48098">
    <property type="entry name" value="ENTEROCHELIN ESTERASE-RELATED"/>
    <property type="match status" value="1"/>
</dbReference>
<organism evidence="1">
    <name type="scientific">Microbacterium sp. A8/3-1</name>
    <dbReference type="NCBI Taxonomy" id="3160749"/>
    <lineage>
        <taxon>Bacteria</taxon>
        <taxon>Bacillati</taxon>
        <taxon>Actinomycetota</taxon>
        <taxon>Actinomycetes</taxon>
        <taxon>Micrococcales</taxon>
        <taxon>Microbacteriaceae</taxon>
        <taxon>Microbacterium</taxon>
    </lineage>
</organism>
<dbReference type="GO" id="GO:0016787">
    <property type="term" value="F:hydrolase activity"/>
    <property type="evidence" value="ECO:0007669"/>
    <property type="project" value="UniProtKB-KW"/>
</dbReference>
<name>A0AAU7W267_9MICO</name>
<dbReference type="InterPro" id="IPR000801">
    <property type="entry name" value="Esterase-like"/>
</dbReference>
<gene>
    <name evidence="1" type="ORF">ABS642_10825</name>
</gene>
<evidence type="ECO:0000313" key="1">
    <source>
        <dbReference type="EMBL" id="XBX80556.1"/>
    </source>
</evidence>
<dbReference type="RefSeq" id="WP_350353357.1">
    <property type="nucleotide sequence ID" value="NZ_CP158357.1"/>
</dbReference>